<protein>
    <submittedName>
        <fullName evidence="6">J domain-containing protein</fullName>
    </submittedName>
</protein>
<evidence type="ECO:0000256" key="1">
    <source>
        <dbReference type="SAM" id="MobiDB-lite"/>
    </source>
</evidence>
<feature type="signal peptide" evidence="2">
    <location>
        <begin position="1"/>
        <end position="20"/>
    </location>
</feature>
<dbReference type="WBParaSite" id="TCLT_0000173601-mRNA-1">
    <property type="protein sequence ID" value="TCLT_0000173601-mRNA-1"/>
    <property type="gene ID" value="TCLT_0000173601"/>
</dbReference>
<dbReference type="InterPro" id="IPR018253">
    <property type="entry name" value="DnaJ_domain_CS"/>
</dbReference>
<evidence type="ECO:0000313" key="5">
    <source>
        <dbReference type="Proteomes" id="UP000276776"/>
    </source>
</evidence>
<evidence type="ECO:0000256" key="2">
    <source>
        <dbReference type="SAM" id="SignalP"/>
    </source>
</evidence>
<proteinExistence type="predicted"/>
<accession>A0A158RB27</accession>
<dbReference type="Proteomes" id="UP000276776">
    <property type="component" value="Unassembled WGS sequence"/>
</dbReference>
<dbReference type="EMBL" id="UYYF01000255">
    <property type="protein sequence ID" value="VDM97334.1"/>
    <property type="molecule type" value="Genomic_DNA"/>
</dbReference>
<feature type="compositionally biased region" description="Basic residues" evidence="1">
    <location>
        <begin position="570"/>
        <end position="579"/>
    </location>
</feature>
<feature type="region of interest" description="Disordered" evidence="1">
    <location>
        <begin position="567"/>
        <end position="594"/>
    </location>
</feature>
<dbReference type="SUPFAM" id="SSF52833">
    <property type="entry name" value="Thioredoxin-like"/>
    <property type="match status" value="1"/>
</dbReference>
<dbReference type="InterPro" id="IPR036869">
    <property type="entry name" value="J_dom_sf"/>
</dbReference>
<reference evidence="6" key="1">
    <citation type="submission" date="2016-04" db="UniProtKB">
        <authorList>
            <consortium name="WormBaseParasite"/>
        </authorList>
    </citation>
    <scope>IDENTIFICATION</scope>
</reference>
<dbReference type="InterPro" id="IPR001623">
    <property type="entry name" value="DnaJ_domain"/>
</dbReference>
<dbReference type="OMA" id="HAKHPEC"/>
<sequence>MRFLLLQLSLVLIYLTEVISTEIEDPYHALRISRKATIKEIKHAYKALVREWHPDKNDKSDAHEKFMAITRAYEILSDPLKKERYDRFGTFDDPVSNHDYAHHPFDGLFGFNFGGFDNGNSFFQKHRISMRVFSHTLLGRSYSQPFIIFAYSGYCQLCFRLEMIWKSIVEDLEPLGYGIGTVNAVTDSNLLEKLRVSRLPSIVVIVEGRVIHYRGTIYPLFAKAVRVFARDVIPNAFLIKISNHDGLRRFIDQWKTSNRVSVVIFGSSKDPRMRYMLTAMKYSAFARVAYVYLSDQSTEITKMRKALDITCDKCENVLIFNDFPQEGPVSRLSTINNEQFSVSTIEALIEKNKHLVLPRLSSQYYFDDLCPISLRNMRNLCVVLIDSSSSSDDSYHVTLFRNFVHEYGNTIKYKRLKFAYVDVNKQKEFFMTLFDGLPQNERLSAQEDKKLALLILWRYDVKKIRFAWLRTHLRKEPFSDKQLQLELDAHVEGTAELDSKASIKPLINEYEPSRFTRISRTIVRMVEAAWFHLTKEEALPLLSAVGTLGIIILIGYGLSCASTLEEKSRSHGRQQKKKDGKQSRNDDLWYPEDPHFTAEISNNRSRVITKGQKIMRDMETLMRELRAETYFGMIRLLKPGCRSIVVLLDQQSKDILLPQFAKHVWPFRNNKTFSFGYLMVEKNLPWFRKLLEHTLPTGIINVETEVSSMNDHLKNINPRKTLGTVLVLCGWKLYFSIYHPMHTPLNKNFLGFDDGGYDLSSEDSDVDKASHEEVQALRRGRNLKVEDVLNGLPNWLDRLVEGSVKRYYIPEWPDNLR</sequence>
<dbReference type="CDD" id="cd06257">
    <property type="entry name" value="DnaJ"/>
    <property type="match status" value="1"/>
</dbReference>
<dbReference type="PRINTS" id="PR00625">
    <property type="entry name" value="JDOMAIN"/>
</dbReference>
<dbReference type="SMART" id="SM00271">
    <property type="entry name" value="DnaJ"/>
    <property type="match status" value="1"/>
</dbReference>
<feature type="domain" description="J" evidence="3">
    <location>
        <begin position="25"/>
        <end position="89"/>
    </location>
</feature>
<keyword evidence="5" id="KW-1185">Reference proteome</keyword>
<dbReference type="SUPFAM" id="SSF46565">
    <property type="entry name" value="Chaperone J-domain"/>
    <property type="match status" value="1"/>
</dbReference>
<dbReference type="Gene3D" id="1.10.287.110">
    <property type="entry name" value="DnaJ domain"/>
    <property type="match status" value="1"/>
</dbReference>
<dbReference type="PROSITE" id="PS00636">
    <property type="entry name" value="DNAJ_1"/>
    <property type="match status" value="1"/>
</dbReference>
<dbReference type="PANTHER" id="PTHR44303">
    <property type="entry name" value="DNAJ HOMOLOG SUBFAMILY C MEMBER 16"/>
    <property type="match status" value="1"/>
</dbReference>
<dbReference type="InterPro" id="IPR036249">
    <property type="entry name" value="Thioredoxin-like_sf"/>
</dbReference>
<keyword evidence="2" id="KW-0732">Signal</keyword>
<dbReference type="OrthoDB" id="10065037at2759"/>
<evidence type="ECO:0000259" key="3">
    <source>
        <dbReference type="PROSITE" id="PS50076"/>
    </source>
</evidence>
<feature type="compositionally biased region" description="Basic and acidic residues" evidence="1">
    <location>
        <begin position="580"/>
        <end position="594"/>
    </location>
</feature>
<dbReference type="Gene3D" id="3.40.30.10">
    <property type="entry name" value="Glutaredoxin"/>
    <property type="match status" value="1"/>
</dbReference>
<dbReference type="STRING" id="103827.A0A158RB27"/>
<dbReference type="InterPro" id="IPR052448">
    <property type="entry name" value="DnaJ_C16_autophagy_reg"/>
</dbReference>
<dbReference type="PROSITE" id="PS50076">
    <property type="entry name" value="DNAJ_2"/>
    <property type="match status" value="1"/>
</dbReference>
<evidence type="ECO:0000313" key="6">
    <source>
        <dbReference type="WBParaSite" id="TCLT_0000173601-mRNA-1"/>
    </source>
</evidence>
<reference evidence="4 5" key="2">
    <citation type="submission" date="2018-11" db="EMBL/GenBank/DDBJ databases">
        <authorList>
            <consortium name="Pathogen Informatics"/>
        </authorList>
    </citation>
    <scope>NUCLEOTIDE SEQUENCE [LARGE SCALE GENOMIC DNA]</scope>
</reference>
<dbReference type="Pfam" id="PF00226">
    <property type="entry name" value="DnaJ"/>
    <property type="match status" value="1"/>
</dbReference>
<dbReference type="PANTHER" id="PTHR44303:SF2">
    <property type="entry name" value="DNAJ HOMOLOG SUBFAMILY C MEMBER 16"/>
    <property type="match status" value="1"/>
</dbReference>
<organism evidence="6">
    <name type="scientific">Thelazia callipaeda</name>
    <name type="common">Oriental eyeworm</name>
    <name type="synonym">Parasitic nematode</name>
    <dbReference type="NCBI Taxonomy" id="103827"/>
    <lineage>
        <taxon>Eukaryota</taxon>
        <taxon>Metazoa</taxon>
        <taxon>Ecdysozoa</taxon>
        <taxon>Nematoda</taxon>
        <taxon>Chromadorea</taxon>
        <taxon>Rhabditida</taxon>
        <taxon>Spirurina</taxon>
        <taxon>Spiruromorpha</taxon>
        <taxon>Thelazioidea</taxon>
        <taxon>Thelaziidae</taxon>
        <taxon>Thelazia</taxon>
    </lineage>
</organism>
<dbReference type="AlphaFoldDB" id="A0A158RB27"/>
<name>A0A158RB27_THECL</name>
<feature type="chain" id="PRO_5043135931" evidence="2">
    <location>
        <begin position="21"/>
        <end position="817"/>
    </location>
</feature>
<gene>
    <name evidence="4" type="ORF">TCLT_LOCUS1737</name>
</gene>
<evidence type="ECO:0000313" key="4">
    <source>
        <dbReference type="EMBL" id="VDM97334.1"/>
    </source>
</evidence>